<dbReference type="EC" id="2.7.7.13" evidence="2"/>
<evidence type="ECO:0000259" key="10">
    <source>
        <dbReference type="Pfam" id="PF01050"/>
    </source>
</evidence>
<proteinExistence type="inferred from homology"/>
<dbReference type="Pfam" id="PF00483">
    <property type="entry name" value="NTP_transferase"/>
    <property type="match status" value="1"/>
</dbReference>
<dbReference type="GO" id="GO:0004475">
    <property type="term" value="F:mannose-1-phosphate guanylyltransferase (GTP) activity"/>
    <property type="evidence" value="ECO:0007669"/>
    <property type="project" value="UniProtKB-EC"/>
</dbReference>
<gene>
    <name evidence="13" type="ORF">A8E72_39690</name>
    <name evidence="12" type="ORF">UE95_022985</name>
</gene>
<evidence type="ECO:0000256" key="6">
    <source>
        <dbReference type="ARBA" id="ARBA00023134"/>
    </source>
</evidence>
<evidence type="ECO:0000256" key="8">
    <source>
        <dbReference type="RuleBase" id="RU004190"/>
    </source>
</evidence>
<evidence type="ECO:0000256" key="4">
    <source>
        <dbReference type="ARBA" id="ARBA00022695"/>
    </source>
</evidence>
<dbReference type="InterPro" id="IPR029044">
    <property type="entry name" value="Nucleotide-diphossugar_trans"/>
</dbReference>
<reference evidence="13 14" key="2">
    <citation type="submission" date="2016-08" db="EMBL/GenBank/DDBJ databases">
        <authorList>
            <person name="Seilhamer J.J."/>
        </authorList>
    </citation>
    <scope>NUCLEOTIDE SEQUENCE [LARGE SCALE GENOMIC DNA]</scope>
    <source>
        <strain evidence="13 14">VC14762</strain>
    </source>
</reference>
<evidence type="ECO:0000313" key="15">
    <source>
        <dbReference type="Proteomes" id="UP000191686"/>
    </source>
</evidence>
<comment type="similarity">
    <text evidence="1 8">Belongs to the mannose-6-phosphate isomerase type 2 family.</text>
</comment>
<feature type="domain" description="MannoseP isomerase/GMP-like beta-helix" evidence="11">
    <location>
        <begin position="307"/>
        <end position="355"/>
    </location>
</feature>
<evidence type="ECO:0000256" key="3">
    <source>
        <dbReference type="ARBA" id="ARBA00022679"/>
    </source>
</evidence>
<dbReference type="FunFam" id="3.90.550.10:FF:000046">
    <property type="entry name" value="Mannose-1-phosphate guanylyltransferase (GDP)"/>
    <property type="match status" value="1"/>
</dbReference>
<evidence type="ECO:0000313" key="12">
    <source>
        <dbReference type="EMBL" id="MCW3714154.1"/>
    </source>
</evidence>
<reference evidence="12" key="5">
    <citation type="submission" date="2021-09" db="EMBL/GenBank/DDBJ databases">
        <authorList>
            <person name="Saroha T."/>
            <person name="Patil P."/>
            <person name="Gautam D.V."/>
            <person name="Patil D.P.B."/>
        </authorList>
    </citation>
    <scope>NUCLEOTIDE SEQUENCE</scope>
    <source>
        <strain evidence="12">BC-19</strain>
    </source>
</reference>
<evidence type="ECO:0000256" key="5">
    <source>
        <dbReference type="ARBA" id="ARBA00022741"/>
    </source>
</evidence>
<dbReference type="InterPro" id="IPR049577">
    <property type="entry name" value="GMPP_N"/>
</dbReference>
<dbReference type="Proteomes" id="UP000188543">
    <property type="component" value="Unassembled WGS sequence"/>
</dbReference>
<dbReference type="GO" id="GO:0016853">
    <property type="term" value="F:isomerase activity"/>
    <property type="evidence" value="ECO:0007669"/>
    <property type="project" value="UniProtKB-KW"/>
</dbReference>
<comment type="caution">
    <text evidence="13">The sequence shown here is derived from an EMBL/GenBank/DDBJ whole genome shotgun (WGS) entry which is preliminary data.</text>
</comment>
<dbReference type="SUPFAM" id="SSF51182">
    <property type="entry name" value="RmlC-like cupins"/>
    <property type="match status" value="1"/>
</dbReference>
<dbReference type="InterPro" id="IPR005835">
    <property type="entry name" value="NTP_transferase_dom"/>
</dbReference>
<dbReference type="OrthoDB" id="9806359at2"/>
<dbReference type="InterPro" id="IPR011051">
    <property type="entry name" value="RmlC_Cupin_sf"/>
</dbReference>
<keyword evidence="6" id="KW-0342">GTP-binding</keyword>
<dbReference type="InterPro" id="IPR014710">
    <property type="entry name" value="RmlC-like_jellyroll"/>
</dbReference>
<feature type="domain" description="Nucleotidyl transferase" evidence="9">
    <location>
        <begin position="5"/>
        <end position="291"/>
    </location>
</feature>
<keyword evidence="4 13" id="KW-0548">Nucleotidyltransferase</keyword>
<feature type="domain" description="Mannose-6-phosphate isomerase type II C-terminal" evidence="10">
    <location>
        <begin position="359"/>
        <end position="473"/>
    </location>
</feature>
<dbReference type="CDD" id="cd02509">
    <property type="entry name" value="GDP-M1P_Guanylyltransferase"/>
    <property type="match status" value="1"/>
</dbReference>
<dbReference type="CDD" id="cd02213">
    <property type="entry name" value="cupin_PMI_typeII_C"/>
    <property type="match status" value="1"/>
</dbReference>
<evidence type="ECO:0000313" key="14">
    <source>
        <dbReference type="Proteomes" id="UP000188543"/>
    </source>
</evidence>
<organism evidence="13 14">
    <name type="scientific">Burkholderia cenocepacia</name>
    <dbReference type="NCBI Taxonomy" id="95486"/>
    <lineage>
        <taxon>Bacteria</taxon>
        <taxon>Pseudomonadati</taxon>
        <taxon>Pseudomonadota</taxon>
        <taxon>Betaproteobacteria</taxon>
        <taxon>Burkholderiales</taxon>
        <taxon>Burkholderiaceae</taxon>
        <taxon>Burkholderia</taxon>
        <taxon>Burkholderia cepacia complex</taxon>
    </lineage>
</organism>
<dbReference type="SUPFAM" id="SSF53448">
    <property type="entry name" value="Nucleotide-diphospho-sugar transferases"/>
    <property type="match status" value="1"/>
</dbReference>
<reference evidence="12 15" key="4">
    <citation type="journal article" date="2017" name="Front. Microbiol.">
        <title>Genomics Reveals a Unique Clone of Burkholderia cenocepacia Harboring an Actively Excising Novel Genomic Island.</title>
        <authorList>
            <person name="Patil P.P."/>
            <person name="Mali S."/>
            <person name="Midha S."/>
            <person name="Gautam V."/>
            <person name="Dash L."/>
            <person name="Kumar S."/>
            <person name="Shastri J."/>
            <person name="Singhal L."/>
            <person name="Patil P.B."/>
        </authorList>
    </citation>
    <scope>NUCLEOTIDE SEQUENCE [LARGE SCALE GENOMIC DNA]</scope>
    <source>
        <strain evidence="12 15">BC-19</strain>
    </source>
</reference>
<dbReference type="GO" id="GO:0009298">
    <property type="term" value="P:GDP-mannose biosynthetic process"/>
    <property type="evidence" value="ECO:0007669"/>
    <property type="project" value="TreeGrafter"/>
</dbReference>
<dbReference type="Pfam" id="PF01050">
    <property type="entry name" value="MannoseP_isomer"/>
    <property type="match status" value="1"/>
</dbReference>
<protein>
    <recommendedName>
        <fullName evidence="2">mannose-1-phosphate guanylyltransferase</fullName>
        <ecNumber evidence="2">2.7.7.13</ecNumber>
    </recommendedName>
</protein>
<dbReference type="InterPro" id="IPR054566">
    <property type="entry name" value="ManC/GMP-like_b-helix"/>
</dbReference>
<keyword evidence="5" id="KW-0547">Nucleotide-binding</keyword>
<evidence type="ECO:0000259" key="11">
    <source>
        <dbReference type="Pfam" id="PF22640"/>
    </source>
</evidence>
<evidence type="ECO:0000256" key="2">
    <source>
        <dbReference type="ARBA" id="ARBA00012387"/>
    </source>
</evidence>
<dbReference type="EMBL" id="MUTJ01000110">
    <property type="protein sequence ID" value="ONU73795.1"/>
    <property type="molecule type" value="Genomic_DNA"/>
</dbReference>
<dbReference type="AlphaFoldDB" id="A0A1V6KWY2"/>
<dbReference type="Pfam" id="PF22640">
    <property type="entry name" value="ManC_GMP_beta-helix"/>
    <property type="match status" value="1"/>
</dbReference>
<dbReference type="RefSeq" id="WP_077020317.1">
    <property type="nucleotide sequence ID" value="NZ_CADETK010000004.1"/>
</dbReference>
<sequence length="481" mass="52392">MNIIPVIICGGAGTRLWPVSREAFPKPLLKLADGQSLLQKTYLRACGIPGVDEVLFVTNRDTYFLTKDDCAEVRQPDVRVGFVLEPVSRNTAAAIEAAAAVVRERHGPEAVMLVMPADHLINDLDAFNAAVLRATQAAAAGKVVAFGVKPTRAETGFGYIQYEQGGDNASAHDIVSFVEKPNPELAARLAVDGKHAWNAGIFCFAAQTMLDEMDVHAPEVAGPVQQAIPAGSWSSVNDDYAVELAAAAFATAKDISIDYAVMERTHRAAVVPCDIGWSDIGSWLAISDLTQPDARGNRIEGAALLHDTSNCYFRSDERTIGAVGVEDLVVVDTPDALLIAKRDRAQDVKQIVSQLKLTNHDAYRVHRTVHRPWGTYTVLEEGDRFKMKRIVVKPGASLSLQMHHHRSEHWIVVRGCADVVNGEQIISLQPNESTYIPAGHKHRLINPGVVDLVLIEVQCGEYLGEDDIVRFEDVYGRAPAA</sequence>
<dbReference type="Gene3D" id="2.60.120.10">
    <property type="entry name" value="Jelly Rolls"/>
    <property type="match status" value="1"/>
</dbReference>
<keyword evidence="3 13" id="KW-0808">Transferase</keyword>
<keyword evidence="13" id="KW-0413">Isomerase</keyword>
<dbReference type="GO" id="GO:0000271">
    <property type="term" value="P:polysaccharide biosynthetic process"/>
    <property type="evidence" value="ECO:0007669"/>
    <property type="project" value="InterPro"/>
</dbReference>
<dbReference type="InterPro" id="IPR051161">
    <property type="entry name" value="Mannose-6P_isomerase_type2"/>
</dbReference>
<dbReference type="Gene3D" id="3.90.550.10">
    <property type="entry name" value="Spore Coat Polysaccharide Biosynthesis Protein SpsA, Chain A"/>
    <property type="match status" value="1"/>
</dbReference>
<dbReference type="GO" id="GO:0005525">
    <property type="term" value="F:GTP binding"/>
    <property type="evidence" value="ECO:0007669"/>
    <property type="project" value="UniProtKB-KW"/>
</dbReference>
<dbReference type="InterPro" id="IPR001538">
    <property type="entry name" value="Man6P_isomerase-2_C"/>
</dbReference>
<dbReference type="InterPro" id="IPR006375">
    <property type="entry name" value="Man1P_GuaTrfase/Man6P_Isoase"/>
</dbReference>
<dbReference type="FunFam" id="2.60.120.10:FF:000032">
    <property type="entry name" value="Mannose-1-phosphate guanylyltransferase/mannose-6-phosphate isomerase"/>
    <property type="match status" value="1"/>
</dbReference>
<comment type="catalytic activity">
    <reaction evidence="7">
        <text>alpha-D-mannose 1-phosphate + GTP + H(+) = GDP-alpha-D-mannose + diphosphate</text>
        <dbReference type="Rhea" id="RHEA:15229"/>
        <dbReference type="ChEBI" id="CHEBI:15378"/>
        <dbReference type="ChEBI" id="CHEBI:33019"/>
        <dbReference type="ChEBI" id="CHEBI:37565"/>
        <dbReference type="ChEBI" id="CHEBI:57527"/>
        <dbReference type="ChEBI" id="CHEBI:58409"/>
        <dbReference type="EC" id="2.7.7.13"/>
    </reaction>
</comment>
<name>A0A1V6KWY2_9BURK</name>
<evidence type="ECO:0000259" key="9">
    <source>
        <dbReference type="Pfam" id="PF00483"/>
    </source>
</evidence>
<dbReference type="PANTHER" id="PTHR46390:SF1">
    <property type="entry name" value="MANNOSE-1-PHOSPHATE GUANYLYLTRANSFERASE"/>
    <property type="match status" value="1"/>
</dbReference>
<reference evidence="12" key="1">
    <citation type="submission" date="2015-02" db="EMBL/GenBank/DDBJ databases">
        <authorList>
            <person name="Patil P.P."/>
            <person name="Midha S."/>
            <person name="Mali S."/>
            <person name="Gautam V."/>
            <person name="Dash L."/>
            <person name="Kumar S."/>
            <person name="Shastri J."/>
            <person name="Singhal L."/>
            <person name="Patil P.B."/>
        </authorList>
    </citation>
    <scope>NUCLEOTIDE SEQUENCE</scope>
    <source>
        <strain evidence="12">BC-19</strain>
    </source>
</reference>
<dbReference type="EMBL" id="JYMX02000019">
    <property type="protein sequence ID" value="MCW3714154.1"/>
    <property type="molecule type" value="Genomic_DNA"/>
</dbReference>
<reference evidence="12 15" key="3">
    <citation type="journal article" date="2017" name="Front. Microbiol.">
        <title>Genomics reveals a unique clone of Burkholderia cenocepacia harbouring an actively excising novel genomic island.</title>
        <authorList>
            <person name="Patil P."/>
            <person name="Mali S."/>
            <person name="Midha S."/>
            <person name="Gautam V."/>
            <person name="Dash L."/>
            <person name="Kumar S."/>
            <person name="Shastri J."/>
            <person name="Singhal L."/>
            <person name="Patil P.B."/>
        </authorList>
    </citation>
    <scope>NUCLEOTIDE SEQUENCE [LARGE SCALE GENOMIC DNA]</scope>
    <source>
        <strain evidence="12 15">BC-19</strain>
    </source>
</reference>
<evidence type="ECO:0000256" key="7">
    <source>
        <dbReference type="ARBA" id="ARBA00047343"/>
    </source>
</evidence>
<dbReference type="PANTHER" id="PTHR46390">
    <property type="entry name" value="MANNOSE-1-PHOSPHATE GUANYLYLTRANSFERASE"/>
    <property type="match status" value="1"/>
</dbReference>
<evidence type="ECO:0000313" key="13">
    <source>
        <dbReference type="EMBL" id="ONU73795.1"/>
    </source>
</evidence>
<evidence type="ECO:0000256" key="1">
    <source>
        <dbReference type="ARBA" id="ARBA00006115"/>
    </source>
</evidence>
<dbReference type="NCBIfam" id="TIGR01479">
    <property type="entry name" value="GMP_PMI"/>
    <property type="match status" value="1"/>
</dbReference>
<dbReference type="Proteomes" id="UP000191686">
    <property type="component" value="Unassembled WGS sequence"/>
</dbReference>
<accession>A0A1V6KWY2</accession>